<dbReference type="Ensembl" id="ENSMUNT00000003767.2">
    <property type="protein sequence ID" value="ENSMUNP00000003203.2"/>
    <property type="gene ID" value="ENSMUNG00000002744.2"/>
</dbReference>
<comment type="similarity">
    <text evidence="1">Belongs to the centrin family.</text>
</comment>
<name>A0A8C6N7S8_MELUD</name>
<dbReference type="SUPFAM" id="SSF47473">
    <property type="entry name" value="EF-hand"/>
    <property type="match status" value="1"/>
</dbReference>
<evidence type="ECO:0000256" key="1">
    <source>
        <dbReference type="ARBA" id="ARBA00005253"/>
    </source>
</evidence>
<dbReference type="SMART" id="SM00054">
    <property type="entry name" value="EFh"/>
    <property type="match status" value="4"/>
</dbReference>
<proteinExistence type="inferred from homology"/>
<reference evidence="6" key="3">
    <citation type="submission" date="2025-09" db="UniProtKB">
        <authorList>
            <consortium name="Ensembl"/>
        </authorList>
    </citation>
    <scope>IDENTIFICATION</scope>
</reference>
<dbReference type="PANTHER" id="PTHR23050">
    <property type="entry name" value="CALCIUM BINDING PROTEIN"/>
    <property type="match status" value="1"/>
</dbReference>
<keyword evidence="7" id="KW-1185">Reference proteome</keyword>
<evidence type="ECO:0000256" key="2">
    <source>
        <dbReference type="ARBA" id="ARBA00022723"/>
    </source>
</evidence>
<dbReference type="GO" id="GO:0005509">
    <property type="term" value="F:calcium ion binding"/>
    <property type="evidence" value="ECO:0007669"/>
    <property type="project" value="InterPro"/>
</dbReference>
<dbReference type="InterPro" id="IPR011992">
    <property type="entry name" value="EF-hand-dom_pair"/>
</dbReference>
<keyword evidence="2" id="KW-0479">Metal-binding</keyword>
<dbReference type="AlphaFoldDB" id="A0A8C6N7S8"/>
<dbReference type="InterPro" id="IPR002048">
    <property type="entry name" value="EF_hand_dom"/>
</dbReference>
<keyword evidence="4" id="KW-0106">Calcium</keyword>
<dbReference type="Gene3D" id="1.10.238.10">
    <property type="entry name" value="EF-hand"/>
    <property type="match status" value="2"/>
</dbReference>
<sequence>YPALLPPSRPSTASSLPEPSQGSASQDPRLELTEEQKRDIRKAFDILDTDGDGRVDVKELKVTMRALGYEPRREEIKKMVSEIDKEGTGKISFSGFLRVITQKMVEKDSKEEILKVFKLFDDDETGKISFKNLKRVAKELGENLTDEELQEMINEVDRDEDGQVNEQEFLSIMSKTSLY</sequence>
<feature type="compositionally biased region" description="Polar residues" evidence="5">
    <location>
        <begin position="10"/>
        <end position="26"/>
    </location>
</feature>
<feature type="region of interest" description="Disordered" evidence="5">
    <location>
        <begin position="1"/>
        <end position="31"/>
    </location>
</feature>
<dbReference type="FunFam" id="1.10.238.10:FF:000070">
    <property type="entry name" value="Centrin-1"/>
    <property type="match status" value="1"/>
</dbReference>
<dbReference type="Pfam" id="PF13499">
    <property type="entry name" value="EF-hand_7"/>
    <property type="match status" value="2"/>
</dbReference>
<dbReference type="GO" id="GO:0005815">
    <property type="term" value="C:microtubule organizing center"/>
    <property type="evidence" value="ECO:0007669"/>
    <property type="project" value="UniProtKB-ARBA"/>
</dbReference>
<protein>
    <submittedName>
        <fullName evidence="6">Uncharacterized protein</fullName>
    </submittedName>
</protein>
<reference evidence="6" key="2">
    <citation type="submission" date="2025-08" db="UniProtKB">
        <authorList>
            <consortium name="Ensembl"/>
        </authorList>
    </citation>
    <scope>IDENTIFICATION</scope>
</reference>
<dbReference type="Proteomes" id="UP000694405">
    <property type="component" value="Unassembled WGS sequence"/>
</dbReference>
<evidence type="ECO:0000256" key="5">
    <source>
        <dbReference type="SAM" id="MobiDB-lite"/>
    </source>
</evidence>
<evidence type="ECO:0000256" key="3">
    <source>
        <dbReference type="ARBA" id="ARBA00022737"/>
    </source>
</evidence>
<accession>A0A8C6N7S8</accession>
<organism evidence="6 7">
    <name type="scientific">Melopsittacus undulatus</name>
    <name type="common">Budgerigar</name>
    <name type="synonym">Psittacus undulatus</name>
    <dbReference type="NCBI Taxonomy" id="13146"/>
    <lineage>
        <taxon>Eukaryota</taxon>
        <taxon>Metazoa</taxon>
        <taxon>Chordata</taxon>
        <taxon>Craniata</taxon>
        <taxon>Vertebrata</taxon>
        <taxon>Euteleostomi</taxon>
        <taxon>Archelosauria</taxon>
        <taxon>Archosauria</taxon>
        <taxon>Dinosauria</taxon>
        <taxon>Saurischia</taxon>
        <taxon>Theropoda</taxon>
        <taxon>Coelurosauria</taxon>
        <taxon>Aves</taxon>
        <taxon>Neognathae</taxon>
        <taxon>Neoaves</taxon>
        <taxon>Telluraves</taxon>
        <taxon>Australaves</taxon>
        <taxon>Psittaciformes</taxon>
        <taxon>Psittaculidae</taxon>
        <taxon>Melopsittacus</taxon>
    </lineage>
</organism>
<evidence type="ECO:0000313" key="7">
    <source>
        <dbReference type="Proteomes" id="UP000694405"/>
    </source>
</evidence>
<accession>A0A8V5GBA6</accession>
<evidence type="ECO:0000256" key="4">
    <source>
        <dbReference type="ARBA" id="ARBA00022837"/>
    </source>
</evidence>
<evidence type="ECO:0000313" key="6">
    <source>
        <dbReference type="Ensembl" id="ENSMUNP00000003203.2"/>
    </source>
</evidence>
<dbReference type="InterPro" id="IPR018247">
    <property type="entry name" value="EF_Hand_1_Ca_BS"/>
</dbReference>
<gene>
    <name evidence="6" type="primary">LOC101876046</name>
</gene>
<dbReference type="InterPro" id="IPR050145">
    <property type="entry name" value="Centrin_CML-like"/>
</dbReference>
<dbReference type="PROSITE" id="PS50222">
    <property type="entry name" value="EF_HAND_2"/>
    <property type="match status" value="4"/>
</dbReference>
<dbReference type="FunFam" id="1.10.238.10:FF:000077">
    <property type="entry name" value="Centrin 1"/>
    <property type="match status" value="1"/>
</dbReference>
<keyword evidence="3" id="KW-0677">Repeat</keyword>
<reference evidence="6" key="1">
    <citation type="submission" date="2020-03" db="EMBL/GenBank/DDBJ databases">
        <title>Melopsittacus undulatus (budgerigar) genome, bMelUnd1, maternal haplotype with Z.</title>
        <authorList>
            <person name="Gedman G."/>
            <person name="Mountcastle J."/>
            <person name="Haase B."/>
            <person name="Formenti G."/>
            <person name="Wright T."/>
            <person name="Apodaca J."/>
            <person name="Pelan S."/>
            <person name="Chow W."/>
            <person name="Rhie A."/>
            <person name="Howe K."/>
            <person name="Fedrigo O."/>
            <person name="Jarvis E.D."/>
        </authorList>
    </citation>
    <scope>NUCLEOTIDE SEQUENCE [LARGE SCALE GENOMIC DNA]</scope>
</reference>
<dbReference type="CDD" id="cd00051">
    <property type="entry name" value="EFh"/>
    <property type="match status" value="2"/>
</dbReference>
<dbReference type="PROSITE" id="PS00018">
    <property type="entry name" value="EF_HAND_1"/>
    <property type="match status" value="2"/>
</dbReference>